<dbReference type="PANTHER" id="PTHR43511">
    <property type="match status" value="1"/>
</dbReference>
<evidence type="ECO:0000313" key="9">
    <source>
        <dbReference type="EMBL" id="VDP88427.1"/>
    </source>
</evidence>
<dbReference type="InterPro" id="IPR002618">
    <property type="entry name" value="UDPGP_fam"/>
</dbReference>
<dbReference type="Proteomes" id="UP000272942">
    <property type="component" value="Unassembled WGS sequence"/>
</dbReference>
<dbReference type="UniPathway" id="UPA00164"/>
<sequence length="149" mass="16840">MTGIPSRSSFRALASKSSFREVPFSDGENNIRSALNELQLEMSDEERETYPIDEDTFMRMYRAYLKKTDQFLNWGDITQPEELIKQYDTLVQPSHSEAVKLLNKLVVIKLNGGLGTSMGCSGPKSLIPVRDGKNFIDLTVEQISVSQFI</sequence>
<dbReference type="SUPFAM" id="SSF53448">
    <property type="entry name" value="Nucleotide-diphospho-sugar transferases"/>
    <property type="match status" value="1"/>
</dbReference>
<evidence type="ECO:0000256" key="7">
    <source>
        <dbReference type="ARBA" id="ARBA00023579"/>
    </source>
</evidence>
<name>A0A183AWQ1_9TREM</name>
<reference evidence="9 10" key="2">
    <citation type="submission" date="2018-11" db="EMBL/GenBank/DDBJ databases">
        <authorList>
            <consortium name="Pathogen Informatics"/>
        </authorList>
    </citation>
    <scope>NUCLEOTIDE SEQUENCE [LARGE SCALE GENOMIC DNA]</scope>
    <source>
        <strain evidence="9 10">Egypt</strain>
    </source>
</reference>
<dbReference type="GO" id="GO:0006011">
    <property type="term" value="P:UDP-alpha-D-glucose metabolic process"/>
    <property type="evidence" value="ECO:0007669"/>
    <property type="project" value="InterPro"/>
</dbReference>
<keyword evidence="5" id="KW-0808">Transferase</keyword>
<evidence type="ECO:0000256" key="2">
    <source>
        <dbReference type="ARBA" id="ARBA00011823"/>
    </source>
</evidence>
<accession>A0A183AWQ1</accession>
<dbReference type="AlphaFoldDB" id="A0A183AWQ1"/>
<keyword evidence="6" id="KW-0548">Nucleotidyltransferase</keyword>
<evidence type="ECO:0000256" key="6">
    <source>
        <dbReference type="ARBA" id="ARBA00022695"/>
    </source>
</evidence>
<reference evidence="11" key="1">
    <citation type="submission" date="2016-06" db="UniProtKB">
        <authorList>
            <consortium name="WormBaseParasite"/>
        </authorList>
    </citation>
    <scope>IDENTIFICATION</scope>
</reference>
<comment type="function">
    <text evidence="7">UTP--glucose-1-phosphate uridylyltransferase catalyzing the conversion of glucose-1-phosphate into UDP-glucose, a crucial precursor for the production of glycogen.</text>
</comment>
<evidence type="ECO:0000256" key="8">
    <source>
        <dbReference type="ARBA" id="ARBA00047432"/>
    </source>
</evidence>
<evidence type="ECO:0000256" key="1">
    <source>
        <dbReference type="ARBA" id="ARBA00010401"/>
    </source>
</evidence>
<dbReference type="Gene3D" id="3.90.550.10">
    <property type="entry name" value="Spore Coat Polysaccharide Biosynthesis Protein SpsA, Chain A"/>
    <property type="match status" value="1"/>
</dbReference>
<comment type="similarity">
    <text evidence="1">Belongs to the UDPGP type 1 family.</text>
</comment>
<dbReference type="EMBL" id="UZAN01050746">
    <property type="protein sequence ID" value="VDP88427.1"/>
    <property type="molecule type" value="Genomic_DNA"/>
</dbReference>
<proteinExistence type="inferred from homology"/>
<keyword evidence="10" id="KW-1185">Reference proteome</keyword>
<dbReference type="OrthoDB" id="932129at2759"/>
<evidence type="ECO:0000256" key="4">
    <source>
        <dbReference type="ARBA" id="ARBA00019048"/>
    </source>
</evidence>
<dbReference type="InterPro" id="IPR016267">
    <property type="entry name" value="UDPGP_trans"/>
</dbReference>
<protein>
    <recommendedName>
        <fullName evidence="4">UTP--glucose-1-phosphate uridylyltransferase</fullName>
        <ecNumber evidence="3">2.7.7.9</ecNumber>
    </recommendedName>
</protein>
<comment type="catalytic activity">
    <reaction evidence="8">
        <text>alpha-D-glucose 1-phosphate + UTP + H(+) = UDP-alpha-D-glucose + diphosphate</text>
        <dbReference type="Rhea" id="RHEA:19889"/>
        <dbReference type="ChEBI" id="CHEBI:15378"/>
        <dbReference type="ChEBI" id="CHEBI:33019"/>
        <dbReference type="ChEBI" id="CHEBI:46398"/>
        <dbReference type="ChEBI" id="CHEBI:58601"/>
        <dbReference type="ChEBI" id="CHEBI:58885"/>
        <dbReference type="EC" id="2.7.7.9"/>
    </reaction>
    <physiologicalReaction direction="left-to-right" evidence="8">
        <dbReference type="Rhea" id="RHEA:19890"/>
    </physiologicalReaction>
</comment>
<organism evidence="11">
    <name type="scientific">Echinostoma caproni</name>
    <dbReference type="NCBI Taxonomy" id="27848"/>
    <lineage>
        <taxon>Eukaryota</taxon>
        <taxon>Metazoa</taxon>
        <taxon>Spiralia</taxon>
        <taxon>Lophotrochozoa</taxon>
        <taxon>Platyhelminthes</taxon>
        <taxon>Trematoda</taxon>
        <taxon>Digenea</taxon>
        <taxon>Plagiorchiida</taxon>
        <taxon>Echinostomata</taxon>
        <taxon>Echinostomatoidea</taxon>
        <taxon>Echinostomatidae</taxon>
        <taxon>Echinostoma</taxon>
    </lineage>
</organism>
<dbReference type="InterPro" id="IPR029044">
    <property type="entry name" value="Nucleotide-diphossugar_trans"/>
</dbReference>
<evidence type="ECO:0000256" key="5">
    <source>
        <dbReference type="ARBA" id="ARBA00022679"/>
    </source>
</evidence>
<evidence type="ECO:0000313" key="11">
    <source>
        <dbReference type="WBParaSite" id="ECPE_0001142101-mRNA-1"/>
    </source>
</evidence>
<gene>
    <name evidence="9" type="ORF">ECPE_LOCUS11386</name>
</gene>
<dbReference type="Pfam" id="PF01704">
    <property type="entry name" value="UDPGP"/>
    <property type="match status" value="1"/>
</dbReference>
<dbReference type="GO" id="GO:0005978">
    <property type="term" value="P:glycogen biosynthetic process"/>
    <property type="evidence" value="ECO:0007669"/>
    <property type="project" value="UniProtKB-UniPathway"/>
</dbReference>
<evidence type="ECO:0000256" key="3">
    <source>
        <dbReference type="ARBA" id="ARBA00012415"/>
    </source>
</evidence>
<comment type="subunit">
    <text evidence="2">Homooctamer.</text>
</comment>
<evidence type="ECO:0000313" key="10">
    <source>
        <dbReference type="Proteomes" id="UP000272942"/>
    </source>
</evidence>
<dbReference type="EC" id="2.7.7.9" evidence="3"/>
<dbReference type="GO" id="GO:0003983">
    <property type="term" value="F:UTP:glucose-1-phosphate uridylyltransferase activity"/>
    <property type="evidence" value="ECO:0007669"/>
    <property type="project" value="UniProtKB-EC"/>
</dbReference>
<dbReference type="WBParaSite" id="ECPE_0001142101-mRNA-1">
    <property type="protein sequence ID" value="ECPE_0001142101-mRNA-1"/>
    <property type="gene ID" value="ECPE_0001142101"/>
</dbReference>